<evidence type="ECO:0000313" key="1">
    <source>
        <dbReference type="EMBL" id="BAM06505.1"/>
    </source>
</evidence>
<dbReference type="STRING" id="1162668.LFE_0790"/>
<evidence type="ECO:0000313" key="2">
    <source>
        <dbReference type="Proteomes" id="UP000007382"/>
    </source>
</evidence>
<dbReference type="RefSeq" id="WP_014448997.1">
    <property type="nucleotide sequence ID" value="NC_017094.1"/>
</dbReference>
<reference evidence="1 2" key="1">
    <citation type="journal article" date="2012" name="J. Bacteriol.">
        <title>Complete Genome Sequence of Leptospirillum ferrooxidans Strain C2-3, Isolated from a Fresh Volcanic Ash Deposit on the Island of Miyake, Japan.</title>
        <authorList>
            <person name="Fujimura R."/>
            <person name="Sato Y."/>
            <person name="Nishizawa T."/>
            <person name="Oshima K."/>
            <person name="Kim S.-W."/>
            <person name="Hattori M."/>
            <person name="Kamijo T."/>
            <person name="Ohta H."/>
        </authorList>
    </citation>
    <scope>NUCLEOTIDE SEQUENCE [LARGE SCALE GENOMIC DNA]</scope>
    <source>
        <strain evidence="1 2">C2-3</strain>
    </source>
</reference>
<sequence>MNPRIKDRYVQSAIDAVTGRIQTERSGLLTSFVGVQGRTALAFEFDPERLELSLRPPGPLDPPILLALLATLGRPDPVRLTRAR</sequence>
<dbReference type="Proteomes" id="UP000007382">
    <property type="component" value="Chromosome"/>
</dbReference>
<dbReference type="HOGENOM" id="CLU_2523479_0_0_0"/>
<accession>I0IMK6</accession>
<reference evidence="2" key="2">
    <citation type="submission" date="2012-03" db="EMBL/GenBank/DDBJ databases">
        <title>The complete genome sequence of the pioneer microbe on fresh volcanic deposit, Leptospirillum ferrooxidans strain C2-3.</title>
        <authorList>
            <person name="Fujimura R."/>
            <person name="Sato Y."/>
            <person name="Nishizawa T."/>
            <person name="Nanba K."/>
            <person name="Oshima K."/>
            <person name="Hattori M."/>
            <person name="Kamijo T."/>
            <person name="Ohta H."/>
        </authorList>
    </citation>
    <scope>NUCLEOTIDE SEQUENCE [LARGE SCALE GENOMIC DNA]</scope>
    <source>
        <strain evidence="2">C2-3</strain>
    </source>
</reference>
<dbReference type="KEGG" id="lfc:LFE_0790"/>
<proteinExistence type="predicted"/>
<keyword evidence="2" id="KW-1185">Reference proteome</keyword>
<gene>
    <name evidence="1" type="ordered locus">LFE_0790</name>
</gene>
<dbReference type="AlphaFoldDB" id="I0IMK6"/>
<protein>
    <submittedName>
        <fullName evidence="1">Uncharacterized protein</fullName>
    </submittedName>
</protein>
<organism evidence="1 2">
    <name type="scientific">Leptospirillum ferrooxidans (strain C2-3)</name>
    <dbReference type="NCBI Taxonomy" id="1162668"/>
    <lineage>
        <taxon>Bacteria</taxon>
        <taxon>Pseudomonadati</taxon>
        <taxon>Nitrospirota</taxon>
        <taxon>Nitrospiria</taxon>
        <taxon>Nitrospirales</taxon>
        <taxon>Nitrospiraceae</taxon>
        <taxon>Leptospirillum</taxon>
    </lineage>
</organism>
<dbReference type="EMBL" id="AP012342">
    <property type="protein sequence ID" value="BAM06505.1"/>
    <property type="molecule type" value="Genomic_DNA"/>
</dbReference>
<dbReference type="PATRIC" id="fig|1162668.3.peg.925"/>
<name>I0IMK6_LEPFC</name>